<evidence type="ECO:0000313" key="3">
    <source>
        <dbReference type="Proteomes" id="UP001476247"/>
    </source>
</evidence>
<evidence type="ECO:0000313" key="2">
    <source>
        <dbReference type="EMBL" id="GAA5803439.1"/>
    </source>
</evidence>
<sequence>MLRRKPTSVTLTTMDIELFKDIVREQQLKRAEETQVPSPEIDVDRDSIFMGRSISQMNSKLDLYKRLGLKEKEEEEDEDIEEPLFKKTRF</sequence>
<name>A0ABP9Y8Y8_9FUNG</name>
<dbReference type="InterPro" id="IPR018860">
    <property type="entry name" value="APC_suCDC26"/>
</dbReference>
<keyword evidence="3" id="KW-1185">Reference proteome</keyword>
<protein>
    <recommendedName>
        <fullName evidence="4">Anaphase-promoting complex subunit CDC26</fullName>
    </recommendedName>
</protein>
<dbReference type="EMBL" id="BAABUJ010000028">
    <property type="protein sequence ID" value="GAA5803439.1"/>
    <property type="molecule type" value="Genomic_DNA"/>
</dbReference>
<dbReference type="Pfam" id="PF10471">
    <property type="entry name" value="ANAPC_CDC26"/>
    <property type="match status" value="1"/>
</dbReference>
<comment type="caution">
    <text evidence="2">The sequence shown here is derived from an EMBL/GenBank/DDBJ whole genome shotgun (WGS) entry which is preliminary data.</text>
</comment>
<keyword evidence="1" id="KW-0833">Ubl conjugation pathway</keyword>
<proteinExistence type="predicted"/>
<evidence type="ECO:0008006" key="4">
    <source>
        <dbReference type="Google" id="ProtNLM"/>
    </source>
</evidence>
<accession>A0ABP9Y8Y8</accession>
<reference evidence="2 3" key="1">
    <citation type="submission" date="2024-04" db="EMBL/GenBank/DDBJ databases">
        <title>genome sequences of Mucor flavus KT1a and Helicostylum pulchrum KT1b strains isolation_sourced from the surface of a dry-aged beef.</title>
        <authorList>
            <person name="Toyotome T."/>
            <person name="Hosono M."/>
            <person name="Torimaru M."/>
            <person name="Fukuda K."/>
            <person name="Mikami N."/>
        </authorList>
    </citation>
    <scope>NUCLEOTIDE SEQUENCE [LARGE SCALE GENOMIC DNA]</scope>
    <source>
        <strain evidence="2 3">KT1b</strain>
    </source>
</reference>
<evidence type="ECO:0000256" key="1">
    <source>
        <dbReference type="ARBA" id="ARBA00022786"/>
    </source>
</evidence>
<organism evidence="2 3">
    <name type="scientific">Helicostylum pulchrum</name>
    <dbReference type="NCBI Taxonomy" id="562976"/>
    <lineage>
        <taxon>Eukaryota</taxon>
        <taxon>Fungi</taxon>
        <taxon>Fungi incertae sedis</taxon>
        <taxon>Mucoromycota</taxon>
        <taxon>Mucoromycotina</taxon>
        <taxon>Mucoromycetes</taxon>
        <taxon>Mucorales</taxon>
        <taxon>Mucorineae</taxon>
        <taxon>Mucoraceae</taxon>
        <taxon>Helicostylum</taxon>
    </lineage>
</organism>
<gene>
    <name evidence="2" type="ORF">HPULCUR_008921</name>
</gene>
<dbReference type="Proteomes" id="UP001476247">
    <property type="component" value="Unassembled WGS sequence"/>
</dbReference>